<evidence type="ECO:0000313" key="2">
    <source>
        <dbReference type="EMBL" id="RFM22770.1"/>
    </source>
</evidence>
<proteinExistence type="predicted"/>
<sequence>MLRFAQHDNVGMWMLHCACASFSMTGNVMPSTFVMAGIVSLRAFLLRHSERSEESTVWMLRFAQHDNVGMWMLHCACASFSMTGVRIANLRLLSLSLQKERNGFGNAETG</sequence>
<feature type="transmembrane region" description="Helical" evidence="1">
    <location>
        <begin position="68"/>
        <end position="89"/>
    </location>
</feature>
<protein>
    <submittedName>
        <fullName evidence="2">Uncharacterized protein</fullName>
    </submittedName>
</protein>
<reference evidence="2 3" key="1">
    <citation type="journal article" date="2011" name="ISME J.">
        <title>Community ecology of hot spring cyanobacterial mats: predominant populations and their functional potential.</title>
        <authorList>
            <person name="Klatt C.G."/>
            <person name="Wood J.M."/>
            <person name="Rusch D.B."/>
            <person name="Bateson M.M."/>
            <person name="Hamamura N."/>
            <person name="Heidelberg J.F."/>
            <person name="Grossman A.R."/>
            <person name="Bhaya D."/>
            <person name="Cohan F.M."/>
            <person name="Kuhl M."/>
            <person name="Bryant D.A."/>
            <person name="Ward D.M."/>
        </authorList>
    </citation>
    <scope>NUCLEOTIDE SEQUENCE [LARGE SCALE GENOMIC DNA]</scope>
    <source>
        <strain evidence="2">OS</strain>
    </source>
</reference>
<dbReference type="AlphaFoldDB" id="A0A395LVL6"/>
<gene>
    <name evidence="2" type="ORF">D0433_14565</name>
</gene>
<keyword evidence="1" id="KW-1133">Transmembrane helix</keyword>
<dbReference type="EMBL" id="PHFL01000077">
    <property type="protein sequence ID" value="RFM22770.1"/>
    <property type="molecule type" value="Genomic_DNA"/>
</dbReference>
<accession>A0A395LVL6</accession>
<name>A0A395LVL6_9BACT</name>
<organism evidence="2 3">
    <name type="scientific">Candidatus Thermochlorobacter aerophilus</name>
    <dbReference type="NCBI Taxonomy" id="1868324"/>
    <lineage>
        <taxon>Bacteria</taxon>
        <taxon>Pseudomonadati</taxon>
        <taxon>Chlorobiota</taxon>
        <taxon>Chlorobiia</taxon>
        <taxon>Chlorobiales</taxon>
        <taxon>Candidatus Thermochlorobacteriaceae</taxon>
        <taxon>Candidatus Thermochlorobacter</taxon>
    </lineage>
</organism>
<evidence type="ECO:0000256" key="1">
    <source>
        <dbReference type="SAM" id="Phobius"/>
    </source>
</evidence>
<feature type="transmembrane region" description="Helical" evidence="1">
    <location>
        <begin position="12"/>
        <end position="45"/>
    </location>
</feature>
<evidence type="ECO:0000313" key="3">
    <source>
        <dbReference type="Proteomes" id="UP000266389"/>
    </source>
</evidence>
<keyword evidence="1" id="KW-0472">Membrane</keyword>
<comment type="caution">
    <text evidence="2">The sequence shown here is derived from an EMBL/GenBank/DDBJ whole genome shotgun (WGS) entry which is preliminary data.</text>
</comment>
<dbReference type="Proteomes" id="UP000266389">
    <property type="component" value="Unassembled WGS sequence"/>
</dbReference>
<keyword evidence="1" id="KW-0812">Transmembrane</keyword>